<protein>
    <recommendedName>
        <fullName evidence="6">FAD-binding domain-containing protein</fullName>
    </recommendedName>
</protein>
<name>A0ABR0J9E0_9EURO</name>
<evidence type="ECO:0000256" key="1">
    <source>
        <dbReference type="ARBA" id="ARBA00007992"/>
    </source>
</evidence>
<reference evidence="7 8" key="1">
    <citation type="submission" date="2023-08" db="EMBL/GenBank/DDBJ databases">
        <title>Black Yeasts Isolated from many extreme environments.</title>
        <authorList>
            <person name="Coleine C."/>
            <person name="Stajich J.E."/>
            <person name="Selbmann L."/>
        </authorList>
    </citation>
    <scope>NUCLEOTIDE SEQUENCE [LARGE SCALE GENOMIC DNA]</scope>
    <source>
        <strain evidence="7 8">CCFEE 6328</strain>
    </source>
</reference>
<evidence type="ECO:0000256" key="3">
    <source>
        <dbReference type="ARBA" id="ARBA00022827"/>
    </source>
</evidence>
<dbReference type="InterPro" id="IPR050493">
    <property type="entry name" value="FAD-dep_Monooxygenase_BioMet"/>
</dbReference>
<dbReference type="Pfam" id="PF01494">
    <property type="entry name" value="FAD_binding_3"/>
    <property type="match status" value="1"/>
</dbReference>
<dbReference type="PANTHER" id="PTHR13789:SF172">
    <property type="entry name" value="HYDROXYLASE, PUTATIVE (AFU_ORTHOLOGUE AFUA_1G12410)-RELATED"/>
    <property type="match status" value="1"/>
</dbReference>
<dbReference type="Proteomes" id="UP001345691">
    <property type="component" value="Unassembled WGS sequence"/>
</dbReference>
<dbReference type="InterPro" id="IPR036188">
    <property type="entry name" value="FAD/NAD-bd_sf"/>
</dbReference>
<dbReference type="InterPro" id="IPR002938">
    <property type="entry name" value="FAD-bd"/>
</dbReference>
<keyword evidence="3" id="KW-0274">FAD</keyword>
<evidence type="ECO:0000313" key="8">
    <source>
        <dbReference type="Proteomes" id="UP001345691"/>
    </source>
</evidence>
<comment type="caution">
    <text evidence="7">The sequence shown here is derived from an EMBL/GenBank/DDBJ whole genome shotgun (WGS) entry which is preliminary data.</text>
</comment>
<accession>A0ABR0J9E0</accession>
<keyword evidence="2" id="KW-0285">Flavoprotein</keyword>
<sequence length="418" mass="46313">MEQHSLNIAVIGCGLGGLSAAIALRQAGHNVTIYERDHTRYELGSGIGVVSNATKWLEGEWGVDLGLAKALVCERAQIHDWKTGKIMADVSTGDYNSRFGHNYYMCYRADLHKALLERALAAADNVGRAGQPAILKQDHRCVAANAEEGTCTFSNGVTIKADLVVGADGIHSQIRRSIGIAPEVKPSTSCCYRFIVRRSKLEALELTDLCDKPIISMWGGQGIDKVVWGPSHNFELLTAFAFFPAERAPLCEDGWDIPATPSELANTFPDIDPTVRAVMLNAEDVKIWRLFEHQPYPYRHKGKACLIGDAAAPMMPDQNQGFSMAVEDGAALSLVLSQETLTRLKGDLSEALRLYEELRSDRVRIVQEKSLKARTDVRERFGFATPQDPPGKLTAEWLCEYDMRKHLQTLLDRSEKQQ</sequence>
<keyword evidence="4" id="KW-0560">Oxidoreductase</keyword>
<evidence type="ECO:0000259" key="6">
    <source>
        <dbReference type="Pfam" id="PF01494"/>
    </source>
</evidence>
<evidence type="ECO:0000256" key="2">
    <source>
        <dbReference type="ARBA" id="ARBA00022630"/>
    </source>
</evidence>
<keyword evidence="8" id="KW-1185">Reference proteome</keyword>
<evidence type="ECO:0000256" key="4">
    <source>
        <dbReference type="ARBA" id="ARBA00023002"/>
    </source>
</evidence>
<keyword evidence="5" id="KW-0503">Monooxygenase</keyword>
<comment type="similarity">
    <text evidence="1">Belongs to the paxM FAD-dependent monooxygenase family.</text>
</comment>
<proteinExistence type="inferred from homology"/>
<dbReference type="PANTHER" id="PTHR13789">
    <property type="entry name" value="MONOOXYGENASE"/>
    <property type="match status" value="1"/>
</dbReference>
<organism evidence="7 8">
    <name type="scientific">Exophiala sideris</name>
    <dbReference type="NCBI Taxonomy" id="1016849"/>
    <lineage>
        <taxon>Eukaryota</taxon>
        <taxon>Fungi</taxon>
        <taxon>Dikarya</taxon>
        <taxon>Ascomycota</taxon>
        <taxon>Pezizomycotina</taxon>
        <taxon>Eurotiomycetes</taxon>
        <taxon>Chaetothyriomycetidae</taxon>
        <taxon>Chaetothyriales</taxon>
        <taxon>Herpotrichiellaceae</taxon>
        <taxon>Exophiala</taxon>
    </lineage>
</organism>
<dbReference type="EMBL" id="JAVRRF010000013">
    <property type="protein sequence ID" value="KAK5059296.1"/>
    <property type="molecule type" value="Genomic_DNA"/>
</dbReference>
<dbReference type="SUPFAM" id="SSF54373">
    <property type="entry name" value="FAD-linked reductases, C-terminal domain"/>
    <property type="match status" value="1"/>
</dbReference>
<evidence type="ECO:0000256" key="5">
    <source>
        <dbReference type="ARBA" id="ARBA00023033"/>
    </source>
</evidence>
<gene>
    <name evidence="7" type="ORF">LTR69_006586</name>
</gene>
<feature type="domain" description="FAD-binding" evidence="6">
    <location>
        <begin position="7"/>
        <end position="363"/>
    </location>
</feature>
<dbReference type="PRINTS" id="PR00420">
    <property type="entry name" value="RNGMNOXGNASE"/>
</dbReference>
<dbReference type="SUPFAM" id="SSF51905">
    <property type="entry name" value="FAD/NAD(P)-binding domain"/>
    <property type="match status" value="1"/>
</dbReference>
<evidence type="ECO:0000313" key="7">
    <source>
        <dbReference type="EMBL" id="KAK5059296.1"/>
    </source>
</evidence>
<dbReference type="Gene3D" id="3.50.50.60">
    <property type="entry name" value="FAD/NAD(P)-binding domain"/>
    <property type="match status" value="1"/>
</dbReference>